<dbReference type="Proteomes" id="UP000789860">
    <property type="component" value="Unassembled WGS sequence"/>
</dbReference>
<organism evidence="1 2">
    <name type="scientific">Scutellospora calospora</name>
    <dbReference type="NCBI Taxonomy" id="85575"/>
    <lineage>
        <taxon>Eukaryota</taxon>
        <taxon>Fungi</taxon>
        <taxon>Fungi incertae sedis</taxon>
        <taxon>Mucoromycota</taxon>
        <taxon>Glomeromycotina</taxon>
        <taxon>Glomeromycetes</taxon>
        <taxon>Diversisporales</taxon>
        <taxon>Gigasporaceae</taxon>
        <taxon>Scutellospora</taxon>
    </lineage>
</organism>
<sequence length="323" mass="38405">SLATKYVSPEDDDLTLPSNICEPIARLYKVLHTYSYIYKLVDQYSDVTFSIKMTECLERHWKEWEQPLLILSYLLHPDICLTQFNLLIDSITFAEIGRWVIYYYYAWFGDLLKKIIAEIQDYQDEVFPFSKNKWNQFEGDILKYWKYCAEIHYKLSSVALRLHDIFINSISVERLFSSMGFFHTKKRNRLSPEKVFNMSKLRISMLYKNRIEKIKNNINFINSNFAPPITKSLKLDDDDELSNEASRIDEEEDTSQLYEDEDELDMADSTTNLVAEIREVLRKQKEIEFIRNESTAEKENRTETEDSYKDSVNSISEEFMEED</sequence>
<evidence type="ECO:0000313" key="1">
    <source>
        <dbReference type="EMBL" id="CAG8641432.1"/>
    </source>
</evidence>
<feature type="non-terminal residue" evidence="1">
    <location>
        <position position="1"/>
    </location>
</feature>
<evidence type="ECO:0000313" key="2">
    <source>
        <dbReference type="Proteomes" id="UP000789860"/>
    </source>
</evidence>
<keyword evidence="2" id="KW-1185">Reference proteome</keyword>
<reference evidence="1" key="1">
    <citation type="submission" date="2021-06" db="EMBL/GenBank/DDBJ databases">
        <authorList>
            <person name="Kallberg Y."/>
            <person name="Tangrot J."/>
            <person name="Rosling A."/>
        </authorList>
    </citation>
    <scope>NUCLEOTIDE SEQUENCE</scope>
    <source>
        <strain evidence="1">AU212A</strain>
    </source>
</reference>
<comment type="caution">
    <text evidence="1">The sequence shown here is derived from an EMBL/GenBank/DDBJ whole genome shotgun (WGS) entry which is preliminary data.</text>
</comment>
<proteinExistence type="predicted"/>
<accession>A0ACA9N9H7</accession>
<feature type="non-terminal residue" evidence="1">
    <location>
        <position position="323"/>
    </location>
</feature>
<gene>
    <name evidence="1" type="ORF">SCALOS_LOCUS8340</name>
</gene>
<name>A0ACA9N9H7_9GLOM</name>
<protein>
    <submittedName>
        <fullName evidence="1">4309_t:CDS:1</fullName>
    </submittedName>
</protein>
<dbReference type="EMBL" id="CAJVPM010021693">
    <property type="protein sequence ID" value="CAG8641432.1"/>
    <property type="molecule type" value="Genomic_DNA"/>
</dbReference>